<dbReference type="Proteomes" id="UP000176998">
    <property type="component" value="Unassembled WGS sequence"/>
</dbReference>
<name>A0A1G4APM7_9PEZI</name>
<protein>
    <submittedName>
        <fullName evidence="1">Uncharacterized protein</fullName>
    </submittedName>
</protein>
<keyword evidence="2" id="KW-1185">Reference proteome</keyword>
<dbReference type="AlphaFoldDB" id="A0A1G4APM7"/>
<comment type="caution">
    <text evidence="1">The sequence shown here is derived from an EMBL/GenBank/DDBJ whole genome shotgun (WGS) entry which is preliminary data.</text>
</comment>
<organism evidence="1 2">
    <name type="scientific">Colletotrichum orchidophilum</name>
    <dbReference type="NCBI Taxonomy" id="1209926"/>
    <lineage>
        <taxon>Eukaryota</taxon>
        <taxon>Fungi</taxon>
        <taxon>Dikarya</taxon>
        <taxon>Ascomycota</taxon>
        <taxon>Pezizomycotina</taxon>
        <taxon>Sordariomycetes</taxon>
        <taxon>Hypocreomycetidae</taxon>
        <taxon>Glomerellales</taxon>
        <taxon>Glomerellaceae</taxon>
        <taxon>Colletotrichum</taxon>
    </lineage>
</organism>
<gene>
    <name evidence="1" type="ORF">CORC01_13566</name>
</gene>
<evidence type="ECO:0000313" key="2">
    <source>
        <dbReference type="Proteomes" id="UP000176998"/>
    </source>
</evidence>
<sequence>MPFIFRRHLINQLQSQFKVATCVILS</sequence>
<accession>A0A1G4APM7</accession>
<dbReference type="EMBL" id="MJBS01000200">
    <property type="protein sequence ID" value="OHE91119.1"/>
    <property type="molecule type" value="Genomic_DNA"/>
</dbReference>
<evidence type="ECO:0000313" key="1">
    <source>
        <dbReference type="EMBL" id="OHE91119.1"/>
    </source>
</evidence>
<reference evidence="1 2" key="1">
    <citation type="submission" date="2016-09" db="EMBL/GenBank/DDBJ databases">
        <authorList>
            <person name="Capua I."/>
            <person name="De Benedictis P."/>
            <person name="Joannis T."/>
            <person name="Lombin L.H."/>
            <person name="Cattoli G."/>
        </authorList>
    </citation>
    <scope>NUCLEOTIDE SEQUENCE [LARGE SCALE GENOMIC DNA]</scope>
    <source>
        <strain evidence="1 2">IMI 309357</strain>
    </source>
</reference>
<proteinExistence type="predicted"/>